<name>A0A8H5GWC3_9AGAR</name>
<dbReference type="Gene3D" id="3.40.50.720">
    <property type="entry name" value="NAD(P)-binding Rossmann-like Domain"/>
    <property type="match status" value="1"/>
</dbReference>
<dbReference type="PANTHER" id="PTHR43975:SF2">
    <property type="entry name" value="EG:BACR7A4.14 PROTEIN-RELATED"/>
    <property type="match status" value="1"/>
</dbReference>
<dbReference type="AlphaFoldDB" id="A0A8H5GWC3"/>
<dbReference type="InterPro" id="IPR002347">
    <property type="entry name" value="SDR_fam"/>
</dbReference>
<comment type="caution">
    <text evidence="2">The sequence shown here is derived from an EMBL/GenBank/DDBJ whole genome shotgun (WGS) entry which is preliminary data.</text>
</comment>
<proteinExistence type="predicted"/>
<dbReference type="PRINTS" id="PR00081">
    <property type="entry name" value="GDHRDH"/>
</dbReference>
<keyword evidence="3" id="KW-1185">Reference proteome</keyword>
<evidence type="ECO:0000259" key="1">
    <source>
        <dbReference type="SMART" id="SM00822"/>
    </source>
</evidence>
<evidence type="ECO:0000313" key="2">
    <source>
        <dbReference type="EMBL" id="KAF5372266.1"/>
    </source>
</evidence>
<dbReference type="OrthoDB" id="1933717at2759"/>
<evidence type="ECO:0000313" key="3">
    <source>
        <dbReference type="Proteomes" id="UP000518752"/>
    </source>
</evidence>
<dbReference type="SMART" id="SM00822">
    <property type="entry name" value="PKS_KR"/>
    <property type="match status" value="1"/>
</dbReference>
<reference evidence="2 3" key="1">
    <citation type="journal article" date="2020" name="ISME J.">
        <title>Uncovering the hidden diversity of litter-decomposition mechanisms in mushroom-forming fungi.</title>
        <authorList>
            <person name="Floudas D."/>
            <person name="Bentzer J."/>
            <person name="Ahren D."/>
            <person name="Johansson T."/>
            <person name="Persson P."/>
            <person name="Tunlid A."/>
        </authorList>
    </citation>
    <scope>NUCLEOTIDE SEQUENCE [LARGE SCALE GENOMIC DNA]</scope>
    <source>
        <strain evidence="2 3">CBS 406.79</strain>
    </source>
</reference>
<feature type="domain" description="Ketoreductase" evidence="1">
    <location>
        <begin position="70"/>
        <end position="251"/>
    </location>
</feature>
<accession>A0A8H5GWC3</accession>
<dbReference type="InterPro" id="IPR036291">
    <property type="entry name" value="NAD(P)-bd_dom_sf"/>
</dbReference>
<dbReference type="SUPFAM" id="SSF51735">
    <property type="entry name" value="NAD(P)-binding Rossmann-fold domains"/>
    <property type="match status" value="1"/>
</dbReference>
<dbReference type="Pfam" id="PF00106">
    <property type="entry name" value="adh_short"/>
    <property type="match status" value="1"/>
</dbReference>
<dbReference type="Proteomes" id="UP000518752">
    <property type="component" value="Unassembled WGS sequence"/>
</dbReference>
<sequence length="253" mass="27428">MSKLPTTTYKRAKPVGQIPHHLPQSHTHTHTTMAAPAPPKNLPVTVRNDVYDAISPEQYFNGTSTAFHGKVVIVAGGSKSIGLSIAKFYARAGAIVVIVARSEGTLADAKKQILAETSGKAEVLTLSADVVETKAVEELVGKVVDKYGKIDIVVQSSGITGGPWKKPFVERDPYEDWWKVFEVNVRGTYNMAHYVYPHLSKTNGTFAAFSTISVQRNLPGASAYASSKVALGRFIEFAAIGKSHPLRLLSMYI</sequence>
<gene>
    <name evidence="2" type="ORF">D9757_009629</name>
</gene>
<dbReference type="PANTHER" id="PTHR43975">
    <property type="entry name" value="ZGC:101858"/>
    <property type="match status" value="1"/>
</dbReference>
<organism evidence="2 3">
    <name type="scientific">Collybiopsis confluens</name>
    <dbReference type="NCBI Taxonomy" id="2823264"/>
    <lineage>
        <taxon>Eukaryota</taxon>
        <taxon>Fungi</taxon>
        <taxon>Dikarya</taxon>
        <taxon>Basidiomycota</taxon>
        <taxon>Agaricomycotina</taxon>
        <taxon>Agaricomycetes</taxon>
        <taxon>Agaricomycetidae</taxon>
        <taxon>Agaricales</taxon>
        <taxon>Marasmiineae</taxon>
        <taxon>Omphalotaceae</taxon>
        <taxon>Collybiopsis</taxon>
    </lineage>
</organism>
<dbReference type="InterPro" id="IPR057326">
    <property type="entry name" value="KR_dom"/>
</dbReference>
<protein>
    <recommendedName>
        <fullName evidence="1">Ketoreductase domain-containing protein</fullName>
    </recommendedName>
</protein>
<dbReference type="EMBL" id="JAACJN010000112">
    <property type="protein sequence ID" value="KAF5372266.1"/>
    <property type="molecule type" value="Genomic_DNA"/>
</dbReference>